<accession>A0A1I5CVA3</accession>
<evidence type="ECO:0008006" key="5">
    <source>
        <dbReference type="Google" id="ProtNLM"/>
    </source>
</evidence>
<keyword evidence="2" id="KW-1133">Transmembrane helix</keyword>
<keyword evidence="2" id="KW-0812">Transmembrane</keyword>
<dbReference type="InterPro" id="IPR025498">
    <property type="entry name" value="DUF4389"/>
</dbReference>
<organism evidence="3 4">
    <name type="scientific">Mycetocola miduiensis</name>
    <dbReference type="NCBI Taxonomy" id="995034"/>
    <lineage>
        <taxon>Bacteria</taxon>
        <taxon>Bacillati</taxon>
        <taxon>Actinomycetota</taxon>
        <taxon>Actinomycetes</taxon>
        <taxon>Micrococcales</taxon>
        <taxon>Microbacteriaceae</taxon>
        <taxon>Mycetocola</taxon>
    </lineage>
</organism>
<dbReference type="RefSeq" id="WP_245762532.1">
    <property type="nucleotide sequence ID" value="NZ_FOVM01000007.1"/>
</dbReference>
<evidence type="ECO:0000313" key="4">
    <source>
        <dbReference type="Proteomes" id="UP000198867"/>
    </source>
</evidence>
<feature type="transmembrane region" description="Helical" evidence="2">
    <location>
        <begin position="20"/>
        <end position="47"/>
    </location>
</feature>
<evidence type="ECO:0000256" key="1">
    <source>
        <dbReference type="SAM" id="MobiDB-lite"/>
    </source>
</evidence>
<protein>
    <recommendedName>
        <fullName evidence="5">DUF4389 domain-containing protein</fullName>
    </recommendedName>
</protein>
<keyword evidence="4" id="KW-1185">Reference proteome</keyword>
<feature type="transmembrane region" description="Helical" evidence="2">
    <location>
        <begin position="211"/>
        <end position="236"/>
    </location>
</feature>
<gene>
    <name evidence="3" type="ORF">SAMN05216219_2600</name>
</gene>
<keyword evidence="2" id="KW-0472">Membrane</keyword>
<proteinExistence type="predicted"/>
<feature type="region of interest" description="Disordered" evidence="1">
    <location>
        <begin position="478"/>
        <end position="501"/>
    </location>
</feature>
<feature type="transmembrane region" description="Helical" evidence="2">
    <location>
        <begin position="300"/>
        <end position="323"/>
    </location>
</feature>
<evidence type="ECO:0000256" key="2">
    <source>
        <dbReference type="SAM" id="Phobius"/>
    </source>
</evidence>
<dbReference type="AlphaFoldDB" id="A0A1I5CVA3"/>
<dbReference type="EMBL" id="FOVM01000007">
    <property type="protein sequence ID" value="SFN90894.1"/>
    <property type="molecule type" value="Genomic_DNA"/>
</dbReference>
<feature type="transmembrane region" description="Helical" evidence="2">
    <location>
        <begin position="389"/>
        <end position="409"/>
    </location>
</feature>
<name>A0A1I5CVA3_9MICO</name>
<dbReference type="Pfam" id="PF14333">
    <property type="entry name" value="DUF4389"/>
    <property type="match status" value="2"/>
</dbReference>
<feature type="transmembrane region" description="Helical" evidence="2">
    <location>
        <begin position="421"/>
        <end position="442"/>
    </location>
</feature>
<dbReference type="Proteomes" id="UP000198867">
    <property type="component" value="Unassembled WGS sequence"/>
</dbReference>
<dbReference type="STRING" id="995034.SAMN05216219_2600"/>
<sequence length="501" mass="53990">MTTLNVTETTDRRPASSGALALGVVLLTIGILLSLFGMTILTAGVVVSSANQFRDRSGFFSTPEESFATSSYALTSAAVGELSSDPIPNLPFDLATVRLTAEAENSDVFIGIAPRADVDRYLDDVEHAELRSVTYRPFEAEYREIEGSTEPELPAEQDFWAESASGAGTQELDWQVTPGEWRIVIMNADASAGIDVHVRAGVRSDLIGPAAAALVGTGILVLAIGLPLLIVGAILLGRNSSGPLPSPSQQPAGPLKGPRTGGPGLAVGRGSSPVLFVGERDATVSRGLWLVKWLLAIPHYIILVFLWFAFGVTTLVAGFAILFTGRYPYPLFLFNVGVLRWSWRVGFYSYSALGTDKYPPFTLNRADYPADFDVAYPDRLSRGLVLVKWWLLAIPHYLILAAISGPIVWQDRWDETVTRGGLSLVGTLVLIVGVALLFTGIYPRGLFDLLMGINRWAFRVIAYVALLRDDYPPFRLDQGPVDPGNTQAGGPVSEPNGVNAP</sequence>
<evidence type="ECO:0000313" key="3">
    <source>
        <dbReference type="EMBL" id="SFN90894.1"/>
    </source>
</evidence>
<reference evidence="4" key="1">
    <citation type="submission" date="2016-10" db="EMBL/GenBank/DDBJ databases">
        <authorList>
            <person name="Varghese N."/>
            <person name="Submissions S."/>
        </authorList>
    </citation>
    <scope>NUCLEOTIDE SEQUENCE [LARGE SCALE GENOMIC DNA]</scope>
    <source>
        <strain evidence="4">CGMCC 1.11101</strain>
    </source>
</reference>